<evidence type="ECO:0000313" key="1">
    <source>
        <dbReference type="EMBL" id="OGY55715.1"/>
    </source>
</evidence>
<sequence length="196" mass="22628">MADYYICVGRKLEINGGVFSSLGSEQVFICDKDGRTSDDYTTNFIPADEPNKDYQLEKLQFGEQAKLEELLDQYAPRKEGYVEGSEWTYHRGDYVNFADLYGRRQRWGEMLTPQILTSVQQISQSDVDTICNILCTETLQFNSARDRIKSKYQAELNEEELRYHGQTRLINNAFQTALVIIEQPRSLLEVAASLER</sequence>
<accession>A0A1G1YTN5</accession>
<gene>
    <name evidence="1" type="ORF">A2912_01230</name>
</gene>
<name>A0A1G1YTN5_9BACT</name>
<dbReference type="Proteomes" id="UP000178122">
    <property type="component" value="Unassembled WGS sequence"/>
</dbReference>
<dbReference type="EMBL" id="MHIN01000006">
    <property type="protein sequence ID" value="OGY55715.1"/>
    <property type="molecule type" value="Genomic_DNA"/>
</dbReference>
<organism evidence="1 2">
    <name type="scientific">Candidatus Buchananbacteria bacterium RIFCSPLOWO2_01_FULL_40_23b</name>
    <dbReference type="NCBI Taxonomy" id="1797544"/>
    <lineage>
        <taxon>Bacteria</taxon>
        <taxon>Candidatus Buchananiibacteriota</taxon>
    </lineage>
</organism>
<comment type="caution">
    <text evidence="1">The sequence shown here is derived from an EMBL/GenBank/DDBJ whole genome shotgun (WGS) entry which is preliminary data.</text>
</comment>
<evidence type="ECO:0000313" key="2">
    <source>
        <dbReference type="Proteomes" id="UP000178122"/>
    </source>
</evidence>
<protein>
    <submittedName>
        <fullName evidence="1">Uncharacterized protein</fullName>
    </submittedName>
</protein>
<proteinExistence type="predicted"/>
<reference evidence="1 2" key="1">
    <citation type="journal article" date="2016" name="Nat. Commun.">
        <title>Thousands of microbial genomes shed light on interconnected biogeochemical processes in an aquifer system.</title>
        <authorList>
            <person name="Anantharaman K."/>
            <person name="Brown C.T."/>
            <person name="Hug L.A."/>
            <person name="Sharon I."/>
            <person name="Castelle C.J."/>
            <person name="Probst A.J."/>
            <person name="Thomas B.C."/>
            <person name="Singh A."/>
            <person name="Wilkins M.J."/>
            <person name="Karaoz U."/>
            <person name="Brodie E.L."/>
            <person name="Williams K.H."/>
            <person name="Hubbard S.S."/>
            <person name="Banfield J.F."/>
        </authorList>
    </citation>
    <scope>NUCLEOTIDE SEQUENCE [LARGE SCALE GENOMIC DNA]</scope>
</reference>
<dbReference type="AlphaFoldDB" id="A0A1G1YTN5"/>